<dbReference type="SUPFAM" id="SSF56281">
    <property type="entry name" value="Metallo-hydrolase/oxidoreductase"/>
    <property type="match status" value="1"/>
</dbReference>
<dbReference type="RefSeq" id="WP_084257909.1">
    <property type="nucleotide sequence ID" value="NZ_FWWV01000057.1"/>
</dbReference>
<keyword evidence="4" id="KW-1185">Reference proteome</keyword>
<dbReference type="PANTHER" id="PTHR42951:SF14">
    <property type="entry name" value="METALLO-BETA-LACTAMASE SUPERFAMILY PROTEIN"/>
    <property type="match status" value="1"/>
</dbReference>
<feature type="domain" description="Metallo-beta-lactamase" evidence="2">
    <location>
        <begin position="37"/>
        <end position="221"/>
    </location>
</feature>
<dbReference type="Pfam" id="PF00753">
    <property type="entry name" value="Lactamase_B"/>
    <property type="match status" value="1"/>
</dbReference>
<name>A0A1W1V725_9PAST</name>
<evidence type="ECO:0000259" key="2">
    <source>
        <dbReference type="SMART" id="SM00849"/>
    </source>
</evidence>
<keyword evidence="1" id="KW-0732">Signal</keyword>
<evidence type="ECO:0000256" key="1">
    <source>
        <dbReference type="SAM" id="SignalP"/>
    </source>
</evidence>
<accession>A0A1W1V725</accession>
<evidence type="ECO:0000313" key="3">
    <source>
        <dbReference type="EMBL" id="SMB89095.1"/>
    </source>
</evidence>
<dbReference type="InterPro" id="IPR001279">
    <property type="entry name" value="Metallo-B-lactamas"/>
</dbReference>
<feature type="signal peptide" evidence="1">
    <location>
        <begin position="1"/>
        <end position="20"/>
    </location>
</feature>
<sequence>MKKFALGLVAATALSAPAFADNLKMELFNPQAASIMPVSSVIVEGDNEVLLVDAQFQRNDALTLVEKIKATGKPLKTIFISHSDPDFYFGLDVLTQAFPEAEVLATPETAKYVRSKIVAKSDYWSPILKENAPRALVLPKATTADHLKVGTSTIEIKNLDNDPKHTYLWEPVSKTVLGGVVVFDNLHVWMADTKTLAERQTWVRTLENMQKLQPKTVLAGHSLGNNYSPSSVEFTKAYLQNFAKAERNSKNSAELIEKMKAQYPNVGSVGTLELGAKVIKGEMQW</sequence>
<dbReference type="STRING" id="1122938.SAMN05660772_01287"/>
<dbReference type="InterPro" id="IPR050855">
    <property type="entry name" value="NDM-1-like"/>
</dbReference>
<dbReference type="Gene3D" id="3.60.15.10">
    <property type="entry name" value="Ribonuclease Z/Hydroxyacylglutathione hydrolase-like"/>
    <property type="match status" value="1"/>
</dbReference>
<dbReference type="EMBL" id="FWWV01000057">
    <property type="protein sequence ID" value="SMB89095.1"/>
    <property type="molecule type" value="Genomic_DNA"/>
</dbReference>
<dbReference type="SMART" id="SM00849">
    <property type="entry name" value="Lactamase_B"/>
    <property type="match status" value="1"/>
</dbReference>
<organism evidence="3 4">
    <name type="scientific">Pasteurella testudinis DSM 23072</name>
    <dbReference type="NCBI Taxonomy" id="1122938"/>
    <lineage>
        <taxon>Bacteria</taxon>
        <taxon>Pseudomonadati</taxon>
        <taxon>Pseudomonadota</taxon>
        <taxon>Gammaproteobacteria</taxon>
        <taxon>Pasteurellales</taxon>
        <taxon>Pasteurellaceae</taxon>
        <taxon>Pasteurella</taxon>
    </lineage>
</organism>
<feature type="chain" id="PRO_5013071484" evidence="1">
    <location>
        <begin position="21"/>
        <end position="285"/>
    </location>
</feature>
<proteinExistence type="predicted"/>
<dbReference type="CDD" id="cd07739">
    <property type="entry name" value="metallo-hydrolase-like_MBL-fold"/>
    <property type="match status" value="1"/>
</dbReference>
<dbReference type="InterPro" id="IPR036866">
    <property type="entry name" value="RibonucZ/Hydroxyglut_hydro"/>
</dbReference>
<evidence type="ECO:0000313" key="4">
    <source>
        <dbReference type="Proteomes" id="UP000192408"/>
    </source>
</evidence>
<dbReference type="Proteomes" id="UP000192408">
    <property type="component" value="Unassembled WGS sequence"/>
</dbReference>
<protein>
    <submittedName>
        <fullName evidence="3">Glyoxylase, beta-lactamase superfamily II</fullName>
    </submittedName>
</protein>
<reference evidence="4" key="1">
    <citation type="submission" date="2017-04" db="EMBL/GenBank/DDBJ databases">
        <authorList>
            <person name="Varghese N."/>
            <person name="Submissions S."/>
        </authorList>
    </citation>
    <scope>NUCLEOTIDE SEQUENCE [LARGE SCALE GENOMIC DNA]</scope>
    <source>
        <strain evidence="4">DSM 23072</strain>
    </source>
</reference>
<gene>
    <name evidence="3" type="ORF">SAMN05660772_01287</name>
</gene>
<dbReference type="PANTHER" id="PTHR42951">
    <property type="entry name" value="METALLO-BETA-LACTAMASE DOMAIN-CONTAINING"/>
    <property type="match status" value="1"/>
</dbReference>
<dbReference type="AlphaFoldDB" id="A0A1W1V725"/>